<name>A0A9P8WBA3_9HYPO</name>
<evidence type="ECO:0000256" key="5">
    <source>
        <dbReference type="ARBA" id="ARBA00022946"/>
    </source>
</evidence>
<dbReference type="GO" id="GO:0032979">
    <property type="term" value="P:protein insertion into mitochondrial inner membrane from matrix"/>
    <property type="evidence" value="ECO:0007669"/>
    <property type="project" value="TreeGrafter"/>
</dbReference>
<evidence type="ECO:0000256" key="4">
    <source>
        <dbReference type="ARBA" id="ARBA00022792"/>
    </source>
</evidence>
<feature type="transmembrane region" description="Helical" evidence="11">
    <location>
        <begin position="269"/>
        <end position="294"/>
    </location>
</feature>
<feature type="transmembrane region" description="Helical" evidence="11">
    <location>
        <begin position="183"/>
        <end position="205"/>
    </location>
</feature>
<feature type="transmembrane region" description="Helical" evidence="11">
    <location>
        <begin position="347"/>
        <end position="370"/>
    </location>
</feature>
<feature type="region of interest" description="Disordered" evidence="10">
    <location>
        <begin position="440"/>
        <end position="481"/>
    </location>
</feature>
<evidence type="ECO:0000256" key="3">
    <source>
        <dbReference type="ARBA" id="ARBA00022692"/>
    </source>
</evidence>
<dbReference type="Proteomes" id="UP000777438">
    <property type="component" value="Unassembled WGS sequence"/>
</dbReference>
<keyword evidence="7" id="KW-0496">Mitochondrion</keyword>
<evidence type="ECO:0000256" key="1">
    <source>
        <dbReference type="ARBA" id="ARBA00004448"/>
    </source>
</evidence>
<dbReference type="InterPro" id="IPR028055">
    <property type="entry name" value="YidC/Oxa/ALB_C"/>
</dbReference>
<evidence type="ECO:0000256" key="2">
    <source>
        <dbReference type="ARBA" id="ARBA00009877"/>
    </source>
</evidence>
<evidence type="ECO:0000256" key="10">
    <source>
        <dbReference type="SAM" id="MobiDB-lite"/>
    </source>
</evidence>
<evidence type="ECO:0000313" key="14">
    <source>
        <dbReference type="Proteomes" id="UP000777438"/>
    </source>
</evidence>
<feature type="domain" description="Membrane insertase YidC/Oxa/ALB C-terminal" evidence="12">
    <location>
        <begin position="191"/>
        <end position="385"/>
    </location>
</feature>
<dbReference type="GO" id="GO:0032977">
    <property type="term" value="F:membrane insertase activity"/>
    <property type="evidence" value="ECO:0007669"/>
    <property type="project" value="InterPro"/>
</dbReference>
<evidence type="ECO:0000256" key="9">
    <source>
        <dbReference type="RuleBase" id="RU003945"/>
    </source>
</evidence>
<dbReference type="OrthoDB" id="2148490at2759"/>
<comment type="similarity">
    <text evidence="2 9">Belongs to the OXA1/ALB3/YidC family.</text>
</comment>
<keyword evidence="8 11" id="KW-0472">Membrane</keyword>
<dbReference type="AlphaFoldDB" id="A0A9P8WBA3"/>
<keyword evidence="4" id="KW-0999">Mitochondrion inner membrane</keyword>
<keyword evidence="3 9" id="KW-0812">Transmembrane</keyword>
<accession>A0A9P8WBA3</accession>
<gene>
    <name evidence="13" type="ORF">B0T10DRAFT_481350</name>
</gene>
<feature type="compositionally biased region" description="Basic and acidic residues" evidence="10">
    <location>
        <begin position="448"/>
        <end position="481"/>
    </location>
</feature>
<evidence type="ECO:0000256" key="11">
    <source>
        <dbReference type="SAM" id="Phobius"/>
    </source>
</evidence>
<feature type="transmembrane region" description="Helical" evidence="11">
    <location>
        <begin position="314"/>
        <end position="335"/>
    </location>
</feature>
<keyword evidence="14" id="KW-1185">Reference proteome</keyword>
<keyword evidence="5" id="KW-0809">Transit peptide</keyword>
<sequence length="481" mass="52769">MLPSRGIVRSLPSGAFQRQLSSKSISRSLPRRLGDGRQFGTAMKNPRAALMAGSRVGATGMAAPVVLGGVRNLSLWGYGWKSKPEQPAAETVTAMTPEPEVAVQSPVVETPFVATTPTEPVVPAPTPSIDSPVLPTDLDLEAIANLGSGNIFDMPENLGYLSNLGLDYGSGPTSMMQWVLEHVHVYTGLGWGGSIVATALALRVIMFYPQVRSMRFSAQMNELRQDPRSKEAMSLVQKGYASGDREMIQKGQFLNKMVRQEHGASTTGMLWAFIQIPFSFGLFRIISGMANIPVPSMETAGWYWFTDLTASDPYFILPAMGSGLLFGAMLVNTKYAPAQQKAMMKKMMWVFGTVGFIGTTFLSAGVNLMMVTTGSATLLQAVLLNNESVRRVVGLPILPVEEVKYEAPRPVQPGIGGLRERLTNNLDDMKKGLSDSVTNYTGKYQGTEAEKAEKKRQDAMRKMEEMRRQLERDEFEKKYKK</sequence>
<dbReference type="CDD" id="cd20069">
    <property type="entry name" value="5TM_Oxa1-like"/>
    <property type="match status" value="1"/>
</dbReference>
<evidence type="ECO:0000313" key="13">
    <source>
        <dbReference type="EMBL" id="KAH6893043.1"/>
    </source>
</evidence>
<proteinExistence type="inferred from homology"/>
<dbReference type="Pfam" id="PF02096">
    <property type="entry name" value="60KD_IMP"/>
    <property type="match status" value="1"/>
</dbReference>
<protein>
    <submittedName>
        <fullName evidence="13">60Kd inner membrane protein-domain-containing protein</fullName>
    </submittedName>
</protein>
<evidence type="ECO:0000256" key="8">
    <source>
        <dbReference type="ARBA" id="ARBA00023136"/>
    </source>
</evidence>
<comment type="caution">
    <text evidence="13">The sequence shown here is derived from an EMBL/GenBank/DDBJ whole genome shotgun (WGS) entry which is preliminary data.</text>
</comment>
<dbReference type="GO" id="GO:0005743">
    <property type="term" value="C:mitochondrial inner membrane"/>
    <property type="evidence" value="ECO:0007669"/>
    <property type="project" value="UniProtKB-SubCell"/>
</dbReference>
<dbReference type="InterPro" id="IPR001708">
    <property type="entry name" value="YidC/ALB3/OXA1/COX18"/>
</dbReference>
<organism evidence="13 14">
    <name type="scientific">Thelonectria olida</name>
    <dbReference type="NCBI Taxonomy" id="1576542"/>
    <lineage>
        <taxon>Eukaryota</taxon>
        <taxon>Fungi</taxon>
        <taxon>Dikarya</taxon>
        <taxon>Ascomycota</taxon>
        <taxon>Pezizomycotina</taxon>
        <taxon>Sordariomycetes</taxon>
        <taxon>Hypocreomycetidae</taxon>
        <taxon>Hypocreales</taxon>
        <taxon>Nectriaceae</taxon>
        <taxon>Thelonectria</taxon>
    </lineage>
</organism>
<comment type="subcellular location">
    <subcellularLocation>
        <location evidence="9">Membrane</location>
        <topology evidence="9">Multi-pass membrane protein</topology>
    </subcellularLocation>
    <subcellularLocation>
        <location evidence="1">Mitochondrion inner membrane</location>
        <topology evidence="1">Multi-pass membrane protein</topology>
    </subcellularLocation>
</comment>
<dbReference type="EMBL" id="JAGPYM010000006">
    <property type="protein sequence ID" value="KAH6893043.1"/>
    <property type="molecule type" value="Genomic_DNA"/>
</dbReference>
<dbReference type="PANTHER" id="PTHR12428:SF66">
    <property type="entry name" value="MITOCHONDRIAL INNER MEMBRANE PROTEIN OXA1L"/>
    <property type="match status" value="1"/>
</dbReference>
<dbReference type="PANTHER" id="PTHR12428">
    <property type="entry name" value="OXA1"/>
    <property type="match status" value="1"/>
</dbReference>
<evidence type="ECO:0000256" key="6">
    <source>
        <dbReference type="ARBA" id="ARBA00022989"/>
    </source>
</evidence>
<evidence type="ECO:0000259" key="12">
    <source>
        <dbReference type="Pfam" id="PF02096"/>
    </source>
</evidence>
<evidence type="ECO:0000256" key="7">
    <source>
        <dbReference type="ARBA" id="ARBA00023128"/>
    </source>
</evidence>
<keyword evidence="6 11" id="KW-1133">Transmembrane helix</keyword>
<reference evidence="13 14" key="1">
    <citation type="journal article" date="2021" name="Nat. Commun.">
        <title>Genetic determinants of endophytism in the Arabidopsis root mycobiome.</title>
        <authorList>
            <person name="Mesny F."/>
            <person name="Miyauchi S."/>
            <person name="Thiergart T."/>
            <person name="Pickel B."/>
            <person name="Atanasova L."/>
            <person name="Karlsson M."/>
            <person name="Huettel B."/>
            <person name="Barry K.W."/>
            <person name="Haridas S."/>
            <person name="Chen C."/>
            <person name="Bauer D."/>
            <person name="Andreopoulos W."/>
            <person name="Pangilinan J."/>
            <person name="LaButti K."/>
            <person name="Riley R."/>
            <person name="Lipzen A."/>
            <person name="Clum A."/>
            <person name="Drula E."/>
            <person name="Henrissat B."/>
            <person name="Kohler A."/>
            <person name="Grigoriev I.V."/>
            <person name="Martin F.M."/>
            <person name="Hacquard S."/>
        </authorList>
    </citation>
    <scope>NUCLEOTIDE SEQUENCE [LARGE SCALE GENOMIC DNA]</scope>
    <source>
        <strain evidence="13 14">MPI-CAGE-CH-0241</strain>
    </source>
</reference>